<proteinExistence type="predicted"/>
<accession>A0AAV9UMJ0</accession>
<keyword evidence="1" id="KW-0472">Membrane</keyword>
<feature type="transmembrane region" description="Helical" evidence="1">
    <location>
        <begin position="331"/>
        <end position="349"/>
    </location>
</feature>
<name>A0AAV9UMJ0_9PEZI</name>
<keyword evidence="1" id="KW-0812">Transmembrane</keyword>
<evidence type="ECO:0000256" key="1">
    <source>
        <dbReference type="SAM" id="Phobius"/>
    </source>
</evidence>
<reference evidence="2 3" key="1">
    <citation type="submission" date="2019-10" db="EMBL/GenBank/DDBJ databases">
        <authorList>
            <person name="Palmer J.M."/>
        </authorList>
    </citation>
    <scope>NUCLEOTIDE SEQUENCE [LARGE SCALE GENOMIC DNA]</scope>
    <source>
        <strain evidence="2 3">TWF696</strain>
    </source>
</reference>
<keyword evidence="1" id="KW-1133">Transmembrane helix</keyword>
<gene>
    <name evidence="2" type="ORF">TWF696_007462</name>
</gene>
<keyword evidence="3" id="KW-1185">Reference proteome</keyword>
<organism evidence="2 3">
    <name type="scientific">Orbilia brochopaga</name>
    <dbReference type="NCBI Taxonomy" id="3140254"/>
    <lineage>
        <taxon>Eukaryota</taxon>
        <taxon>Fungi</taxon>
        <taxon>Dikarya</taxon>
        <taxon>Ascomycota</taxon>
        <taxon>Pezizomycotina</taxon>
        <taxon>Orbiliomycetes</taxon>
        <taxon>Orbiliales</taxon>
        <taxon>Orbiliaceae</taxon>
        <taxon>Orbilia</taxon>
    </lineage>
</organism>
<evidence type="ECO:0000313" key="3">
    <source>
        <dbReference type="Proteomes" id="UP001375240"/>
    </source>
</evidence>
<dbReference type="EMBL" id="JAVHNQ010000006">
    <property type="protein sequence ID" value="KAK6343800.1"/>
    <property type="molecule type" value="Genomic_DNA"/>
</dbReference>
<dbReference type="AlphaFoldDB" id="A0AAV9UMJ0"/>
<sequence>MNNNGGRNVALVHGRSLPKARWILPLDGNCFFTPAGMRSLVKTLSTSGEGTHASRYAVLPMVRLFDNNDIFSQNSNHNSSEAIEIHENREPTATGIRDPRIFDDESGPIEALEEPQIGFRYDATETFAESMRYGRRSKLELLWRLGAIPYSEGLDKKTLPWEREDGYLLTEETWGSIPGADHEGGNKLVATHELPTGSEVANPERGPLAFTNAGWVYRLFSGDKSQEEHTQQSRSKRNVNRMLAIISFLESLDERTVHGSREGEKLPNGLGNGCRHAHTRNEERARSFQALASAVFTDDALFQNDAPQGLLSTNLSGFAKDVHSVVTSSDFLIFSVCWVLCCAIYLYVLRPKYNRRKLAGP</sequence>
<evidence type="ECO:0000313" key="2">
    <source>
        <dbReference type="EMBL" id="KAK6343800.1"/>
    </source>
</evidence>
<dbReference type="Proteomes" id="UP001375240">
    <property type="component" value="Unassembled WGS sequence"/>
</dbReference>
<comment type="caution">
    <text evidence="2">The sequence shown here is derived from an EMBL/GenBank/DDBJ whole genome shotgun (WGS) entry which is preliminary data.</text>
</comment>
<protein>
    <submittedName>
        <fullName evidence="2">Uncharacterized protein</fullName>
    </submittedName>
</protein>